<keyword evidence="4" id="KW-0460">Magnesium</keyword>
<sequence>MFVFFDIGSTLVDGPDKGPAKRLAECLELPGKMRDSLNDFLFHSLLSGPQALAEHLVSQCNVEPELAASTSSTLWENQILESRVIPGAKNVLHDLRSNGVPYAFVSNIWVPFYQGFEQLFKEEINGRHCFLSFELGISKPDKTIYEVALARLSLKPHEVVMVGDTYENDIAPVMTMGMKTIWVLRRPDKEQQSIIKVINGRLPAPNYTLGSMEHLDRNILDSLTTF</sequence>
<gene>
    <name evidence="6" type="ORF">BECKTUN1418D_GA0071000_12662</name>
    <name evidence="7" type="ORF">BECKTUN1418E_GA0071001_11161</name>
    <name evidence="5" type="ORF">BECKTUN1418F_GA0071002_11201</name>
</gene>
<dbReference type="PANTHER" id="PTHR46470">
    <property type="entry name" value="N-ACYLNEURAMINATE-9-PHOSPHATASE"/>
    <property type="match status" value="1"/>
</dbReference>
<dbReference type="GO" id="GO:0016791">
    <property type="term" value="F:phosphatase activity"/>
    <property type="evidence" value="ECO:0007669"/>
    <property type="project" value="TreeGrafter"/>
</dbReference>
<dbReference type="InterPro" id="IPR036412">
    <property type="entry name" value="HAD-like_sf"/>
</dbReference>
<evidence type="ECO:0000256" key="2">
    <source>
        <dbReference type="ARBA" id="ARBA00022723"/>
    </source>
</evidence>
<dbReference type="EMBL" id="CAADFY010000120">
    <property type="protein sequence ID" value="VFK57559.1"/>
    <property type="molecule type" value="Genomic_DNA"/>
</dbReference>
<dbReference type="NCBIfam" id="TIGR01509">
    <property type="entry name" value="HAD-SF-IA-v3"/>
    <property type="match status" value="1"/>
</dbReference>
<dbReference type="PANTHER" id="PTHR46470:SF2">
    <property type="entry name" value="GLYCERALDEHYDE 3-PHOSPHATE PHOSPHATASE"/>
    <property type="match status" value="1"/>
</dbReference>
<evidence type="ECO:0000256" key="1">
    <source>
        <dbReference type="ARBA" id="ARBA00001946"/>
    </source>
</evidence>
<dbReference type="GO" id="GO:0044281">
    <property type="term" value="P:small molecule metabolic process"/>
    <property type="evidence" value="ECO:0007669"/>
    <property type="project" value="UniProtKB-ARBA"/>
</dbReference>
<keyword evidence="3 5" id="KW-0378">Hydrolase</keyword>
<dbReference type="InterPro" id="IPR051400">
    <property type="entry name" value="HAD-like_hydrolase"/>
</dbReference>
<evidence type="ECO:0000256" key="4">
    <source>
        <dbReference type="ARBA" id="ARBA00022842"/>
    </source>
</evidence>
<comment type="cofactor">
    <cofactor evidence="1">
        <name>Mg(2+)</name>
        <dbReference type="ChEBI" id="CHEBI:18420"/>
    </cofactor>
</comment>
<protein>
    <submittedName>
        <fullName evidence="5">Putative hydrolase of the HAD superfamily</fullName>
    </submittedName>
</protein>
<dbReference type="NCBIfam" id="TIGR01549">
    <property type="entry name" value="HAD-SF-IA-v1"/>
    <property type="match status" value="1"/>
</dbReference>
<accession>A0A450ZUS9</accession>
<name>A0A450ZUS9_9GAMM</name>
<keyword evidence="2" id="KW-0479">Metal-binding</keyword>
<dbReference type="InterPro" id="IPR006439">
    <property type="entry name" value="HAD-SF_hydro_IA"/>
</dbReference>
<dbReference type="Pfam" id="PF00702">
    <property type="entry name" value="Hydrolase"/>
    <property type="match status" value="1"/>
</dbReference>
<organism evidence="5">
    <name type="scientific">Candidatus Kentrum sp. TUN</name>
    <dbReference type="NCBI Taxonomy" id="2126343"/>
    <lineage>
        <taxon>Bacteria</taxon>
        <taxon>Pseudomonadati</taxon>
        <taxon>Pseudomonadota</taxon>
        <taxon>Gammaproteobacteria</taxon>
        <taxon>Candidatus Kentrum</taxon>
    </lineage>
</organism>
<evidence type="ECO:0000313" key="5">
    <source>
        <dbReference type="EMBL" id="VFK57559.1"/>
    </source>
</evidence>
<evidence type="ECO:0000256" key="3">
    <source>
        <dbReference type="ARBA" id="ARBA00022801"/>
    </source>
</evidence>
<evidence type="ECO:0000313" key="6">
    <source>
        <dbReference type="EMBL" id="VFK64482.1"/>
    </source>
</evidence>
<dbReference type="EMBL" id="CAADFX010000266">
    <property type="protein sequence ID" value="VFK64482.1"/>
    <property type="molecule type" value="Genomic_DNA"/>
</dbReference>
<dbReference type="SUPFAM" id="SSF56784">
    <property type="entry name" value="HAD-like"/>
    <property type="match status" value="1"/>
</dbReference>
<proteinExistence type="predicted"/>
<dbReference type="InterPro" id="IPR023214">
    <property type="entry name" value="HAD_sf"/>
</dbReference>
<evidence type="ECO:0000313" key="7">
    <source>
        <dbReference type="EMBL" id="VFK65901.1"/>
    </source>
</evidence>
<dbReference type="EMBL" id="CAADFV010000116">
    <property type="protein sequence ID" value="VFK65901.1"/>
    <property type="molecule type" value="Genomic_DNA"/>
</dbReference>
<reference evidence="5" key="1">
    <citation type="submission" date="2019-02" db="EMBL/GenBank/DDBJ databases">
        <authorList>
            <person name="Gruber-Vodicka R. H."/>
            <person name="Seah K. B. B."/>
        </authorList>
    </citation>
    <scope>NUCLEOTIDE SEQUENCE</scope>
    <source>
        <strain evidence="6">BECK_BY1</strain>
        <strain evidence="7">BECK_BY2</strain>
        <strain evidence="5">BECK_BY3</strain>
    </source>
</reference>
<dbReference type="AlphaFoldDB" id="A0A450ZUS9"/>
<dbReference type="Gene3D" id="3.40.50.1000">
    <property type="entry name" value="HAD superfamily/HAD-like"/>
    <property type="match status" value="1"/>
</dbReference>
<dbReference type="GO" id="GO:0046872">
    <property type="term" value="F:metal ion binding"/>
    <property type="evidence" value="ECO:0007669"/>
    <property type="project" value="UniProtKB-KW"/>
</dbReference>